<accession>A0A927XME5</accession>
<gene>
    <name evidence="1" type="ORF">E7156_09970</name>
</gene>
<sequence>METFAEFLERIDQFEQAELSLPEEGFLVSPSLNKKVHSDNTFRDFYGDTVVFDLAEKDKVWLATLVQKLYDELSVCFAEAFPVSSYHMTLHDLSSGSHLSGLTAELETNCQRLKRQLLSQPLFSQKIKMRSNFIFNMVNTSLVMGLVPASEADYTKLTSLYALVDDVKALPYPFTPHITLAYYNIDGFSAEQVRKLKGLVVELNKTQHDFVLDSEKLYYQTFTSMKEYQSVFPLFKE</sequence>
<dbReference type="Gene3D" id="3.90.1140.10">
    <property type="entry name" value="Cyclic phosphodiesterase"/>
    <property type="match status" value="1"/>
</dbReference>
<evidence type="ECO:0000313" key="1">
    <source>
        <dbReference type="EMBL" id="MBE6165583.1"/>
    </source>
</evidence>
<dbReference type="EMBL" id="SVAF01000042">
    <property type="protein sequence ID" value="MBE6165583.1"/>
    <property type="molecule type" value="Genomic_DNA"/>
</dbReference>
<name>A0A927XME5_9STRE</name>
<dbReference type="SUPFAM" id="SSF55144">
    <property type="entry name" value="LigT-like"/>
    <property type="match status" value="1"/>
</dbReference>
<dbReference type="Proteomes" id="UP000700800">
    <property type="component" value="Unassembled WGS sequence"/>
</dbReference>
<protein>
    <submittedName>
        <fullName evidence="1">LigT like phosphoesterase</fullName>
    </submittedName>
</protein>
<evidence type="ECO:0000313" key="2">
    <source>
        <dbReference type="Proteomes" id="UP000700800"/>
    </source>
</evidence>
<reference evidence="1" key="1">
    <citation type="submission" date="2019-04" db="EMBL/GenBank/DDBJ databases">
        <title>Evolution of Biomass-Degrading Anaerobic Consortia Revealed by Metagenomics.</title>
        <authorList>
            <person name="Peng X."/>
        </authorList>
    </citation>
    <scope>NUCLEOTIDE SEQUENCE</scope>
    <source>
        <strain evidence="1">SIG195</strain>
    </source>
</reference>
<dbReference type="AlphaFoldDB" id="A0A927XME5"/>
<comment type="caution">
    <text evidence="1">The sequence shown here is derived from an EMBL/GenBank/DDBJ whole genome shotgun (WGS) entry which is preliminary data.</text>
</comment>
<dbReference type="InterPro" id="IPR009097">
    <property type="entry name" value="Cyclic_Pdiesterase"/>
</dbReference>
<organism evidence="1 2">
    <name type="scientific">Streptococcus gallolyticus</name>
    <dbReference type="NCBI Taxonomy" id="315405"/>
    <lineage>
        <taxon>Bacteria</taxon>
        <taxon>Bacillati</taxon>
        <taxon>Bacillota</taxon>
        <taxon>Bacilli</taxon>
        <taxon>Lactobacillales</taxon>
        <taxon>Streptococcaceae</taxon>
        <taxon>Streptococcus</taxon>
    </lineage>
</organism>
<proteinExistence type="predicted"/>